<dbReference type="GO" id="GO:0003964">
    <property type="term" value="F:RNA-directed DNA polymerase activity"/>
    <property type="evidence" value="ECO:0007669"/>
    <property type="project" value="UniProtKB-KW"/>
</dbReference>
<dbReference type="Proteomes" id="UP001165121">
    <property type="component" value="Unassembled WGS sequence"/>
</dbReference>
<dbReference type="InterPro" id="IPR036397">
    <property type="entry name" value="RNaseH_sf"/>
</dbReference>
<dbReference type="EMBL" id="BSXT01001990">
    <property type="protein sequence ID" value="GMF46599.1"/>
    <property type="molecule type" value="Genomic_DNA"/>
</dbReference>
<keyword evidence="2" id="KW-0548">Nucleotidyltransferase</keyword>
<evidence type="ECO:0000256" key="1">
    <source>
        <dbReference type="ARBA" id="ARBA00022679"/>
    </source>
</evidence>
<dbReference type="Pfam" id="PF00665">
    <property type="entry name" value="rve"/>
    <property type="match status" value="1"/>
</dbReference>
<keyword evidence="5" id="KW-0378">Hydrolase</keyword>
<dbReference type="Pfam" id="PF17917">
    <property type="entry name" value="RT_RNaseH"/>
    <property type="match status" value="1"/>
</dbReference>
<feature type="domain" description="Integrase catalytic" evidence="8">
    <location>
        <begin position="869"/>
        <end position="1037"/>
    </location>
</feature>
<dbReference type="GO" id="GO:0004519">
    <property type="term" value="F:endonuclease activity"/>
    <property type="evidence" value="ECO:0007669"/>
    <property type="project" value="UniProtKB-KW"/>
</dbReference>
<dbReference type="GO" id="GO:0003676">
    <property type="term" value="F:nucleic acid binding"/>
    <property type="evidence" value="ECO:0007669"/>
    <property type="project" value="InterPro"/>
</dbReference>
<dbReference type="GO" id="GO:0016787">
    <property type="term" value="F:hydrolase activity"/>
    <property type="evidence" value="ECO:0007669"/>
    <property type="project" value="UniProtKB-KW"/>
</dbReference>
<gene>
    <name evidence="9" type="ORF">Pfra01_001721400</name>
</gene>
<dbReference type="CDD" id="cd09274">
    <property type="entry name" value="RNase_HI_RT_Ty3"/>
    <property type="match status" value="1"/>
</dbReference>
<keyword evidence="1" id="KW-0808">Transferase</keyword>
<evidence type="ECO:0000256" key="3">
    <source>
        <dbReference type="ARBA" id="ARBA00022722"/>
    </source>
</evidence>
<evidence type="ECO:0000313" key="10">
    <source>
        <dbReference type="Proteomes" id="UP001165121"/>
    </source>
</evidence>
<dbReference type="InterPro" id="IPR050951">
    <property type="entry name" value="Retrovirus_Pol_polyprotein"/>
</dbReference>
<feature type="compositionally biased region" description="Basic and acidic residues" evidence="7">
    <location>
        <begin position="823"/>
        <end position="858"/>
    </location>
</feature>
<dbReference type="GO" id="GO:0015074">
    <property type="term" value="P:DNA integration"/>
    <property type="evidence" value="ECO:0007669"/>
    <property type="project" value="InterPro"/>
</dbReference>
<evidence type="ECO:0000256" key="5">
    <source>
        <dbReference type="ARBA" id="ARBA00022801"/>
    </source>
</evidence>
<keyword evidence="4" id="KW-0255">Endonuclease</keyword>
<feature type="compositionally biased region" description="Low complexity" evidence="7">
    <location>
        <begin position="111"/>
        <end position="125"/>
    </location>
</feature>
<dbReference type="PANTHER" id="PTHR37984:SF5">
    <property type="entry name" value="PROTEIN NYNRIN-LIKE"/>
    <property type="match status" value="1"/>
</dbReference>
<evidence type="ECO:0000256" key="2">
    <source>
        <dbReference type="ARBA" id="ARBA00022695"/>
    </source>
</evidence>
<feature type="region of interest" description="Disordered" evidence="7">
    <location>
        <begin position="1222"/>
        <end position="1243"/>
    </location>
</feature>
<feature type="region of interest" description="Disordered" evidence="7">
    <location>
        <begin position="809"/>
        <end position="858"/>
    </location>
</feature>
<organism evidence="9 10">
    <name type="scientific">Phytophthora fragariaefolia</name>
    <dbReference type="NCBI Taxonomy" id="1490495"/>
    <lineage>
        <taxon>Eukaryota</taxon>
        <taxon>Sar</taxon>
        <taxon>Stramenopiles</taxon>
        <taxon>Oomycota</taxon>
        <taxon>Peronosporomycetes</taxon>
        <taxon>Peronosporales</taxon>
        <taxon>Peronosporaceae</taxon>
        <taxon>Phytophthora</taxon>
    </lineage>
</organism>
<dbReference type="Gene3D" id="3.10.20.370">
    <property type="match status" value="1"/>
</dbReference>
<dbReference type="AlphaFoldDB" id="A0A9W6XWL9"/>
<feature type="compositionally biased region" description="Polar residues" evidence="7">
    <location>
        <begin position="179"/>
        <end position="191"/>
    </location>
</feature>
<feature type="compositionally biased region" description="Low complexity" evidence="7">
    <location>
        <begin position="1076"/>
        <end position="1091"/>
    </location>
</feature>
<feature type="compositionally biased region" description="Polar residues" evidence="7">
    <location>
        <begin position="1229"/>
        <end position="1241"/>
    </location>
</feature>
<dbReference type="InterPro" id="IPR043502">
    <property type="entry name" value="DNA/RNA_pol_sf"/>
</dbReference>
<keyword evidence="6" id="KW-0695">RNA-directed DNA polymerase</keyword>
<comment type="caution">
    <text evidence="9">The sequence shown here is derived from an EMBL/GenBank/DDBJ whole genome shotgun (WGS) entry which is preliminary data.</text>
</comment>
<dbReference type="InterPro" id="IPR001584">
    <property type="entry name" value="Integrase_cat-core"/>
</dbReference>
<name>A0A9W6XWL9_9STRA</name>
<dbReference type="Gene3D" id="3.30.420.10">
    <property type="entry name" value="Ribonuclease H-like superfamily/Ribonuclease H"/>
    <property type="match status" value="1"/>
</dbReference>
<dbReference type="SUPFAM" id="SSF56672">
    <property type="entry name" value="DNA/RNA polymerases"/>
    <property type="match status" value="1"/>
</dbReference>
<reference evidence="9" key="1">
    <citation type="submission" date="2023-04" db="EMBL/GenBank/DDBJ databases">
        <title>Phytophthora fragariaefolia NBRC 109709.</title>
        <authorList>
            <person name="Ichikawa N."/>
            <person name="Sato H."/>
            <person name="Tonouchi N."/>
        </authorList>
    </citation>
    <scope>NUCLEOTIDE SEQUENCE</scope>
    <source>
        <strain evidence="9">NBRC 109709</strain>
    </source>
</reference>
<feature type="compositionally biased region" description="Acidic residues" evidence="7">
    <location>
        <begin position="53"/>
        <end position="73"/>
    </location>
</feature>
<dbReference type="PANTHER" id="PTHR37984">
    <property type="entry name" value="PROTEIN CBG26694"/>
    <property type="match status" value="1"/>
</dbReference>
<evidence type="ECO:0000256" key="6">
    <source>
        <dbReference type="ARBA" id="ARBA00022918"/>
    </source>
</evidence>
<evidence type="ECO:0000259" key="8">
    <source>
        <dbReference type="PROSITE" id="PS50994"/>
    </source>
</evidence>
<evidence type="ECO:0000256" key="7">
    <source>
        <dbReference type="SAM" id="MobiDB-lite"/>
    </source>
</evidence>
<keyword evidence="3" id="KW-0540">Nuclease</keyword>
<protein>
    <submittedName>
        <fullName evidence="9">Unnamed protein product</fullName>
    </submittedName>
</protein>
<accession>A0A9W6XWL9</accession>
<evidence type="ECO:0000256" key="4">
    <source>
        <dbReference type="ARBA" id="ARBA00022759"/>
    </source>
</evidence>
<evidence type="ECO:0000313" key="9">
    <source>
        <dbReference type="EMBL" id="GMF46599.1"/>
    </source>
</evidence>
<keyword evidence="10" id="KW-1185">Reference proteome</keyword>
<feature type="region of interest" description="Disordered" evidence="7">
    <location>
        <begin position="1070"/>
        <end position="1114"/>
    </location>
</feature>
<dbReference type="SUPFAM" id="SSF53098">
    <property type="entry name" value="Ribonuclease H-like"/>
    <property type="match status" value="1"/>
</dbReference>
<sequence>MKTNHGSDGPSLMVTTAPEQTTVGGEQMAASRGAVGEIHGRVRVVTASGPPMNDDEMSDDDESSSDVDSEENETNERRPGESETPPRGDDEKRGETGEGARRCQDGDGEPVANSAAVVDASALVATPTSAAAKTNKVEVTTAKTNNEYEGSETPESAVNAGGESPTHEEGGGLPKCIDLSTSEGSSSGNVQERSDVVKDDDVEYVGADDGLPTATMEVNGAARRVKLDSCARYTISGTDGIAQGDKLAVDAPVDYVEGIGGVLLDVMGGWRFKLRTVFNEVIEVDACVVSGCSDEFLLGVDVMRARGATMDFDRNEVRYVDGERAVVIPFWTHDAAGGVRVAAVRMVSRTRLTGNAVTPVEVSVTAEDGERGLLVPTMYTGSVLFAATVPTARNGRAWAPAINEAARLPNKKELGTWVPVDDDMQILAMSGELDARRVGDWIDELGDSTTPLDDEDVVQMGADEPNARVLVTKLLRVYRKLSASTGDCPPATALDIHHHIDTGDSAPIMLMRRRQAHAEDRIIDENVDKMVNAGVIEEGNGAWVFQWCWCARKMEKCVFAEDDINDETAADLPNFKLPCRVATDASAVGLGACLMQDHGNGRQPVVYASKLNNTAESKYGITELDCLAVVWAIKLFRPYLYSRRFTIVTDHSALKWLMTSPNLTEQLHRWALTLQEFDFEVEYRPGSTNVVADALSRAPAVATVMAATGRRRRAKERAAAHTAADTVEMTSVGVAMNDDGGSEVVQAITGSDRQAVSAAQAKRSTRMAMARLDTTTGTRAQPALQTTAANAIDGPPGSDGNVRHQAESLQDVNNENGDEYDDGERFDAKAEARDVRGSVGGDEHGGDERGGRDEDDHAGAHAEVWREGYDEDTYARWVLDVAGSLPTTDGGERYVIAAVEYVTRYAVATAVKQHTAENVAAFLMKNVVLRFGAFRELLTDGAPELTGKVVEQLVIMLQAQQINPVPYRPQMIGLVERFHRTWKDCITAYMHDEKQRDWDVWVDFAMYAIVEPAGYDNYVVEREDVEHDPEQFIAHVSVLVSYHQPATLLEAAAADIEPQLEHEDALEPDGDEANEATARTAAAPVRAATAAGSTKRRQRAVANTGARQRPDEDVVELRRRRRRNAAGQYVLEYELQPVQRDDERQRLKNGGRRWVTVREWVDTMDPPAAVDSGGRLRASRNGDERRQAWKNLRMESRVTGGSTRWTHLLPWTAVDGCGQAETATKGDTEQTSGSSSDSTAMGCTGAVQEVLTVVLDGS</sequence>
<dbReference type="FunFam" id="3.10.20.370:FF:000001">
    <property type="entry name" value="Retrovirus-related Pol polyprotein from transposon 17.6-like protein"/>
    <property type="match status" value="1"/>
</dbReference>
<feature type="region of interest" description="Disordered" evidence="7">
    <location>
        <begin position="1"/>
        <end position="195"/>
    </location>
</feature>
<feature type="compositionally biased region" description="Polar residues" evidence="7">
    <location>
        <begin position="126"/>
        <end position="156"/>
    </location>
</feature>
<dbReference type="InterPro" id="IPR012337">
    <property type="entry name" value="RNaseH-like_sf"/>
</dbReference>
<feature type="compositionally biased region" description="Basic and acidic residues" evidence="7">
    <location>
        <begin position="74"/>
        <end position="105"/>
    </location>
</feature>
<proteinExistence type="predicted"/>
<dbReference type="InterPro" id="IPR041373">
    <property type="entry name" value="RT_RNaseH"/>
</dbReference>
<dbReference type="PROSITE" id="PS50994">
    <property type="entry name" value="INTEGRASE"/>
    <property type="match status" value="1"/>
</dbReference>
<feature type="compositionally biased region" description="Polar residues" evidence="7">
    <location>
        <begin position="13"/>
        <end position="24"/>
    </location>
</feature>